<accession>A0ABD1GBZ0</accession>
<dbReference type="InterPro" id="IPR017972">
    <property type="entry name" value="Cyt_P450_CS"/>
</dbReference>
<dbReference type="Gene3D" id="1.10.630.10">
    <property type="entry name" value="Cytochrome P450"/>
    <property type="match status" value="1"/>
</dbReference>
<evidence type="ECO:0000256" key="3">
    <source>
        <dbReference type="ARBA" id="ARBA00010617"/>
    </source>
</evidence>
<dbReference type="InterPro" id="IPR036396">
    <property type="entry name" value="Cyt_P450_sf"/>
</dbReference>
<keyword evidence="7 9" id="KW-0408">Iron</keyword>
<comment type="caution">
    <text evidence="12">The sequence shown here is derived from an EMBL/GenBank/DDBJ whole genome shotgun (WGS) entry which is preliminary data.</text>
</comment>
<dbReference type="GO" id="GO:0016020">
    <property type="term" value="C:membrane"/>
    <property type="evidence" value="ECO:0007669"/>
    <property type="project" value="UniProtKB-SubCell"/>
</dbReference>
<keyword evidence="6 10" id="KW-0560">Oxidoreductase</keyword>
<keyword evidence="8 10" id="KW-0503">Monooxygenase</keyword>
<dbReference type="InterPro" id="IPR051996">
    <property type="entry name" value="Cytochrome_P450_78A"/>
</dbReference>
<dbReference type="PROSITE" id="PS00086">
    <property type="entry name" value="CYTOCHROME_P450"/>
    <property type="match status" value="1"/>
</dbReference>
<organism evidence="12 13">
    <name type="scientific">Salvia divinorum</name>
    <name type="common">Maria pastora</name>
    <name type="synonym">Diviner's sage</name>
    <dbReference type="NCBI Taxonomy" id="28513"/>
    <lineage>
        <taxon>Eukaryota</taxon>
        <taxon>Viridiplantae</taxon>
        <taxon>Streptophyta</taxon>
        <taxon>Embryophyta</taxon>
        <taxon>Tracheophyta</taxon>
        <taxon>Spermatophyta</taxon>
        <taxon>Magnoliopsida</taxon>
        <taxon>eudicotyledons</taxon>
        <taxon>Gunneridae</taxon>
        <taxon>Pentapetalae</taxon>
        <taxon>asterids</taxon>
        <taxon>lamiids</taxon>
        <taxon>Lamiales</taxon>
        <taxon>Lamiaceae</taxon>
        <taxon>Nepetoideae</taxon>
        <taxon>Mentheae</taxon>
        <taxon>Salviinae</taxon>
        <taxon>Salvia</taxon>
        <taxon>Salvia subgen. Calosphace</taxon>
    </lineage>
</organism>
<keyword evidence="11" id="KW-0472">Membrane</keyword>
<comment type="similarity">
    <text evidence="3 10">Belongs to the cytochrome P450 family.</text>
</comment>
<dbReference type="GO" id="GO:0046872">
    <property type="term" value="F:metal ion binding"/>
    <property type="evidence" value="ECO:0007669"/>
    <property type="project" value="UniProtKB-KW"/>
</dbReference>
<evidence type="ECO:0000313" key="12">
    <source>
        <dbReference type="EMBL" id="KAL1541220.1"/>
    </source>
</evidence>
<dbReference type="PANTHER" id="PTHR47946">
    <property type="entry name" value="CYTOCHROME P450 78A7-RELATED"/>
    <property type="match status" value="1"/>
</dbReference>
<evidence type="ECO:0000256" key="5">
    <source>
        <dbReference type="ARBA" id="ARBA00022723"/>
    </source>
</evidence>
<evidence type="ECO:0000256" key="10">
    <source>
        <dbReference type="RuleBase" id="RU000461"/>
    </source>
</evidence>
<keyword evidence="4 9" id="KW-0349">Heme</keyword>
<evidence type="ECO:0000313" key="13">
    <source>
        <dbReference type="Proteomes" id="UP001567538"/>
    </source>
</evidence>
<protein>
    <submittedName>
        <fullName evidence="12">Cytochrome P450 78A3-like</fullName>
    </submittedName>
</protein>
<dbReference type="AlphaFoldDB" id="A0ABD1GBZ0"/>
<evidence type="ECO:0000256" key="6">
    <source>
        <dbReference type="ARBA" id="ARBA00023002"/>
    </source>
</evidence>
<name>A0ABD1GBZ0_SALDI</name>
<evidence type="ECO:0000256" key="8">
    <source>
        <dbReference type="ARBA" id="ARBA00023033"/>
    </source>
</evidence>
<reference evidence="12 13" key="1">
    <citation type="submission" date="2024-06" db="EMBL/GenBank/DDBJ databases">
        <title>A chromosome level genome sequence of Diviner's sage (Salvia divinorum).</title>
        <authorList>
            <person name="Ford S.A."/>
            <person name="Ro D.-K."/>
            <person name="Ness R.W."/>
            <person name="Phillips M.A."/>
        </authorList>
    </citation>
    <scope>NUCLEOTIDE SEQUENCE [LARGE SCALE GENOMIC DNA]</scope>
    <source>
        <strain evidence="12">SAF-2024a</strain>
        <tissue evidence="12">Leaf</tissue>
    </source>
</reference>
<comment type="subcellular location">
    <subcellularLocation>
        <location evidence="2">Membrane</location>
        <topology evidence="2">Single-pass membrane protein</topology>
    </subcellularLocation>
</comment>
<dbReference type="PANTHER" id="PTHR47946:SF1">
    <property type="entry name" value="CYTOCHROME P450 78A3"/>
    <property type="match status" value="1"/>
</dbReference>
<dbReference type="GO" id="GO:0016712">
    <property type="term" value="F:oxidoreductase activity, acting on paired donors, with incorporation or reduction of molecular oxygen, reduced flavin or flavoprotein as one donor, and incorporation of one atom of oxygen"/>
    <property type="evidence" value="ECO:0007669"/>
    <property type="project" value="UniProtKB-ARBA"/>
</dbReference>
<comment type="cofactor">
    <cofactor evidence="1 9">
        <name>heme</name>
        <dbReference type="ChEBI" id="CHEBI:30413"/>
    </cofactor>
</comment>
<dbReference type="InterPro" id="IPR001128">
    <property type="entry name" value="Cyt_P450"/>
</dbReference>
<gene>
    <name evidence="12" type="ORF">AAHA92_25470</name>
</gene>
<evidence type="ECO:0000256" key="11">
    <source>
        <dbReference type="SAM" id="Phobius"/>
    </source>
</evidence>
<evidence type="ECO:0000256" key="1">
    <source>
        <dbReference type="ARBA" id="ARBA00001971"/>
    </source>
</evidence>
<feature type="binding site" description="axial binding residue" evidence="9">
    <location>
        <position position="463"/>
    </location>
    <ligand>
        <name>heme</name>
        <dbReference type="ChEBI" id="CHEBI:30413"/>
    </ligand>
    <ligandPart>
        <name>Fe</name>
        <dbReference type="ChEBI" id="CHEBI:18248"/>
    </ligandPart>
</feature>
<keyword evidence="13" id="KW-1185">Reference proteome</keyword>
<keyword evidence="11" id="KW-1133">Transmembrane helix</keyword>
<dbReference type="InterPro" id="IPR002401">
    <property type="entry name" value="Cyt_P450_E_grp-I"/>
</dbReference>
<keyword evidence="11" id="KW-0812">Transmembrane</keyword>
<evidence type="ECO:0000256" key="2">
    <source>
        <dbReference type="ARBA" id="ARBA00004167"/>
    </source>
</evidence>
<evidence type="ECO:0000256" key="9">
    <source>
        <dbReference type="PIRSR" id="PIRSR602401-1"/>
    </source>
</evidence>
<dbReference type="Pfam" id="PF00067">
    <property type="entry name" value="p450"/>
    <property type="match status" value="1"/>
</dbReference>
<sequence length="517" mass="57876">MMKPHVDNLWLVALASKCKSLSPSHTIILAFVFSLSWLILNMIFWAHPGGSAWGRYRWAKLFFFHRAIPGPRGVPVVGSMDLMAGLSHCRLASAAESCGAKRLMAFSLGETRAVVTCNPEVARDILNGSSFVDRPAKESAYELMFSRSIGFAPYGLYWTTVRRIASAHLFCPKQLKASAHQRLELANMMAEALDCSGKEGEPICVRNVLKLASLNNMMYAVFGRRYVLDSANTETAELRDLVEEGYDLLGQLNWSDHFSFLADFDVQKIRSRCARMVPRVNRIVGRIMAERDTTGLDFADVLLSLKGPDRLSESDMISLLWEMIFRGTDTVAVVMEWILARLVLHQDVQSRVQHELDAVVGKTRAVTESDLTDLVYLTAVVKEVMRLHPPGPLLSWSRLSIRDSTVGGYRVPAGTTAMVNVWAISRDPDNWPDPLSFKPERFLMGEEITDLRLAPFGSGRRSCPGKVMGMTAVSFWVARLLHEFAFEAAGGVDLSEELRLSCEMKKPLAVRVRRRMN</sequence>
<dbReference type="PRINTS" id="PR00463">
    <property type="entry name" value="EP450I"/>
</dbReference>
<evidence type="ECO:0000256" key="7">
    <source>
        <dbReference type="ARBA" id="ARBA00023004"/>
    </source>
</evidence>
<feature type="transmembrane region" description="Helical" evidence="11">
    <location>
        <begin position="27"/>
        <end position="47"/>
    </location>
</feature>
<evidence type="ECO:0000256" key="4">
    <source>
        <dbReference type="ARBA" id="ARBA00022617"/>
    </source>
</evidence>
<keyword evidence="5 9" id="KW-0479">Metal-binding</keyword>
<dbReference type="EMBL" id="JBEAFC010000009">
    <property type="protein sequence ID" value="KAL1541220.1"/>
    <property type="molecule type" value="Genomic_DNA"/>
</dbReference>
<dbReference type="GO" id="GO:0016114">
    <property type="term" value="P:terpenoid biosynthetic process"/>
    <property type="evidence" value="ECO:0007669"/>
    <property type="project" value="UniProtKB-ARBA"/>
</dbReference>
<dbReference type="FunFam" id="1.10.630.10:FF:000016">
    <property type="entry name" value="Cytochrome P450 78A5"/>
    <property type="match status" value="1"/>
</dbReference>
<proteinExistence type="inferred from homology"/>
<dbReference type="Proteomes" id="UP001567538">
    <property type="component" value="Unassembled WGS sequence"/>
</dbReference>
<dbReference type="PRINTS" id="PR00385">
    <property type="entry name" value="P450"/>
</dbReference>
<dbReference type="SUPFAM" id="SSF48264">
    <property type="entry name" value="Cytochrome P450"/>
    <property type="match status" value="1"/>
</dbReference>